<dbReference type="AlphaFoldDB" id="W1S4C7"/>
<dbReference type="OrthoDB" id="9787654at2"/>
<dbReference type="EMBL" id="AYOZ01000003">
    <property type="protein sequence ID" value="ETI61968.1"/>
    <property type="molecule type" value="Genomic_DNA"/>
</dbReference>
<dbReference type="GO" id="GO:0016787">
    <property type="term" value="F:hydrolase activity"/>
    <property type="evidence" value="ECO:0007669"/>
    <property type="project" value="UniProtKB-KW"/>
</dbReference>
<feature type="domain" description="Amidohydrolase-related" evidence="1">
    <location>
        <begin position="9"/>
        <end position="274"/>
    </location>
</feature>
<dbReference type="RefSeq" id="WP_024022925.1">
    <property type="nucleotide sequence ID" value="NZ_AYOZ01000003.1"/>
</dbReference>
<keyword evidence="2" id="KW-0378">Hydrolase</keyword>
<accession>W1S4C7</accession>
<dbReference type="Gene3D" id="3.20.20.140">
    <property type="entry name" value="Metal-dependent hydrolases"/>
    <property type="match status" value="1"/>
</dbReference>
<dbReference type="STRING" id="1208321.D104_03585"/>
<dbReference type="InterPro" id="IPR052358">
    <property type="entry name" value="Aro_Compnd_Degr_Hydrolases"/>
</dbReference>
<evidence type="ECO:0000313" key="3">
    <source>
        <dbReference type="Proteomes" id="UP000018857"/>
    </source>
</evidence>
<protein>
    <submittedName>
        <fullName evidence="2">2-pyrone-4,6-dicarboxylate hydrolase</fullName>
    </submittedName>
</protein>
<dbReference type="PANTHER" id="PTHR35563:SF2">
    <property type="entry name" value="BARREL METAL-DEPENDENT HYDROLASE, PUTATIVE (AFU_ORTHOLOGUE AFUA_1G16240)-RELATED"/>
    <property type="match status" value="1"/>
</dbReference>
<dbReference type="PANTHER" id="PTHR35563">
    <property type="entry name" value="BARREL METAL-DEPENDENT HYDROLASE, PUTATIVE (AFU_ORTHOLOGUE AFUA_1G16240)-RELATED"/>
    <property type="match status" value="1"/>
</dbReference>
<gene>
    <name evidence="2" type="ORF">D104_03585</name>
</gene>
<organism evidence="2 3">
    <name type="scientific">Marinomonas profundimaris</name>
    <dbReference type="NCBI Taxonomy" id="1208321"/>
    <lineage>
        <taxon>Bacteria</taxon>
        <taxon>Pseudomonadati</taxon>
        <taxon>Pseudomonadota</taxon>
        <taxon>Gammaproteobacteria</taxon>
        <taxon>Oceanospirillales</taxon>
        <taxon>Oceanospirillaceae</taxon>
        <taxon>Marinomonas</taxon>
    </lineage>
</organism>
<dbReference type="InterPro" id="IPR032466">
    <property type="entry name" value="Metal_Hydrolase"/>
</dbReference>
<proteinExistence type="predicted"/>
<name>W1S4C7_9GAMM</name>
<reference evidence="2 3" key="1">
    <citation type="journal article" date="2014" name="Genome Announc.">
        <title>Draft Genome Sequence of Marinomonas sp. Strain D104, a Polycyclic Aromatic Hydrocarbon-Degrading Bacterium from the Deep-Sea Sediment of the Arctic Ocean.</title>
        <authorList>
            <person name="Dong C."/>
            <person name="Bai X."/>
            <person name="Lai Q."/>
            <person name="Xie Y."/>
            <person name="Chen X."/>
            <person name="Shao Z."/>
        </authorList>
    </citation>
    <scope>NUCLEOTIDE SEQUENCE [LARGE SCALE GENOMIC DNA]</scope>
    <source>
        <strain evidence="2 3">D104</strain>
    </source>
</reference>
<evidence type="ECO:0000313" key="2">
    <source>
        <dbReference type="EMBL" id="ETI61968.1"/>
    </source>
</evidence>
<evidence type="ECO:0000259" key="1">
    <source>
        <dbReference type="Pfam" id="PF04909"/>
    </source>
</evidence>
<dbReference type="eggNOG" id="COG3618">
    <property type="taxonomic scope" value="Bacteria"/>
</dbReference>
<dbReference type="Proteomes" id="UP000018857">
    <property type="component" value="Unassembled WGS sequence"/>
</dbReference>
<dbReference type="SUPFAM" id="SSF51556">
    <property type="entry name" value="Metallo-dependent hydrolases"/>
    <property type="match status" value="1"/>
</dbReference>
<dbReference type="InterPro" id="IPR006680">
    <property type="entry name" value="Amidohydro-rel"/>
</dbReference>
<comment type="caution">
    <text evidence="2">The sequence shown here is derived from an EMBL/GenBank/DDBJ whole genome shotgun (WGS) entry which is preliminary data.</text>
</comment>
<dbReference type="Pfam" id="PF04909">
    <property type="entry name" value="Amidohydro_2"/>
    <property type="match status" value="1"/>
</dbReference>
<keyword evidence="3" id="KW-1185">Reference proteome</keyword>
<dbReference type="PATRIC" id="fig|1208321.3.peg.714"/>
<sequence length="277" mass="30995">MSVFTERKIDCHNHIFDPQQFPYQADSPYAPDGHEVATASYFQQVLNAYGVSHALLIGPNSAYGENDNRALLDAIAQSNGRFKGMAVVKQDTPTNKLAELKAQGIVGVTFNVAFYGVEHFARSLPLMDRLADLEMIVQVQVENEQMLRLAPLLMQTKATILIDHCGRPNLEHGVNNAGFQAILALAKTQRAYIKISGFAKFSQNTFPYADTQPYVDAIVKNFGENRIIWGSDWPFLKAQHRMDYGTLLALAEKQFPDKALRAKLFWENAARLCGFPL</sequence>